<dbReference type="GeneID" id="119638779"/>
<evidence type="ECO:0000313" key="1">
    <source>
        <dbReference type="Proteomes" id="UP000092443"/>
    </source>
</evidence>
<dbReference type="Pfam" id="PF10245">
    <property type="entry name" value="MRP-S22"/>
    <property type="match status" value="1"/>
</dbReference>
<organism evidence="1 2">
    <name type="scientific">Glossina fuscipes</name>
    <dbReference type="NCBI Taxonomy" id="7396"/>
    <lineage>
        <taxon>Eukaryota</taxon>
        <taxon>Metazoa</taxon>
        <taxon>Ecdysozoa</taxon>
        <taxon>Arthropoda</taxon>
        <taxon>Hexapoda</taxon>
        <taxon>Insecta</taxon>
        <taxon>Pterygota</taxon>
        <taxon>Neoptera</taxon>
        <taxon>Endopterygota</taxon>
        <taxon>Diptera</taxon>
        <taxon>Brachycera</taxon>
        <taxon>Muscomorpha</taxon>
        <taxon>Hippoboscoidea</taxon>
        <taxon>Glossinidae</taxon>
        <taxon>Glossina</taxon>
    </lineage>
</organism>
<keyword evidence="2" id="KW-0689">Ribosomal protein</keyword>
<sequence>MVLWTAFFYTNMSLYIQLNVLNKIRGTLTKNAFRTQATKSVTLEYDKDPQPLFTNPEIQKLLKSITQLDLSKIFRRTTASVNSVEYKFMTTEQLEDVFRKTVEKAKVKLQMPPIVKVRDDAQKIISVDKALKGFSDTKFVITDVTYGTRQSERKVVVRDTDGTLHHAPMEMAKRMKQLFVPLNGRKLRTPQMFEDENLQARLEERKYEFILDRLLVQFNPDEPDFHRISSKVYQHINETKEFDQLRSTRHFGPMAFFYVWHKCIDDLLYDMIKRDYLRNGAELIILYYKVHSIPEDFAEFLQKLDEHNSLEDLALKELNKSIKSKVNGDIHSEIESAIGKSAKDFEVDELCLRFVEKYIAAYALKKVQLELGIQTLREINAEKKHLYEGLSKAHGIQSVS</sequence>
<dbReference type="PANTHER" id="PTHR13071:SF4">
    <property type="entry name" value="SMALL RIBOSOMAL SUBUNIT PROTEIN MS22"/>
    <property type="match status" value="1"/>
</dbReference>
<keyword evidence="2" id="KW-0687">Ribonucleoprotein</keyword>
<dbReference type="KEGG" id="gfs:119638779"/>
<proteinExistence type="predicted"/>
<keyword evidence="1" id="KW-1185">Reference proteome</keyword>
<dbReference type="AlphaFoldDB" id="A0A9C6DTQ8"/>
<protein>
    <submittedName>
        <fullName evidence="2">28S ribosomal protein S22, mitochondrial</fullName>
    </submittedName>
</protein>
<dbReference type="PANTHER" id="PTHR13071">
    <property type="entry name" value="MITOCHONDRIAL 28S RIBOSOMAL PROTEIN S22"/>
    <property type="match status" value="1"/>
</dbReference>
<dbReference type="RefSeq" id="XP_037891710.1">
    <property type="nucleotide sequence ID" value="XM_038035782.1"/>
</dbReference>
<name>A0A9C6DTQ8_9MUSC</name>
<accession>A0A9C6DTQ8</accession>
<dbReference type="Proteomes" id="UP000092443">
    <property type="component" value="Unplaced"/>
</dbReference>
<dbReference type="InterPro" id="IPR019374">
    <property type="entry name" value="Ribosomal_mS22"/>
</dbReference>
<dbReference type="GO" id="GO:0003735">
    <property type="term" value="F:structural constituent of ribosome"/>
    <property type="evidence" value="ECO:0007669"/>
    <property type="project" value="TreeGrafter"/>
</dbReference>
<dbReference type="GO" id="GO:0005763">
    <property type="term" value="C:mitochondrial small ribosomal subunit"/>
    <property type="evidence" value="ECO:0007669"/>
    <property type="project" value="TreeGrafter"/>
</dbReference>
<gene>
    <name evidence="2" type="primary">LOC119638779</name>
</gene>
<evidence type="ECO:0000313" key="2">
    <source>
        <dbReference type="RefSeq" id="XP_037891710.1"/>
    </source>
</evidence>
<reference evidence="2" key="1">
    <citation type="submission" date="2025-08" db="UniProtKB">
        <authorList>
            <consortium name="RefSeq"/>
        </authorList>
    </citation>
    <scope>IDENTIFICATION</scope>
    <source>
        <tissue evidence="2">Whole body pupa</tissue>
    </source>
</reference>